<protein>
    <submittedName>
        <fullName evidence="1">Hydroxyquinol 1,2-dioxygenase</fullName>
    </submittedName>
</protein>
<name>A0A132EJ42_9BURK</name>
<dbReference type="Gene3D" id="2.60.120.10">
    <property type="entry name" value="Jelly Rolls"/>
    <property type="match status" value="1"/>
</dbReference>
<evidence type="ECO:0000313" key="2">
    <source>
        <dbReference type="Proteomes" id="UP000062912"/>
    </source>
</evidence>
<comment type="caution">
    <text evidence="1">The sequence shown here is derived from an EMBL/GenBank/DDBJ whole genome shotgun (WGS) entry which is preliminary data.</text>
</comment>
<gene>
    <name evidence="1" type="ORF">WT56_13290</name>
</gene>
<evidence type="ECO:0000313" key="1">
    <source>
        <dbReference type="EMBL" id="KWF30965.1"/>
    </source>
</evidence>
<keyword evidence="1" id="KW-0223">Dioxygenase</keyword>
<keyword evidence="1" id="KW-0560">Oxidoreductase</keyword>
<dbReference type="Proteomes" id="UP000062912">
    <property type="component" value="Unassembled WGS sequence"/>
</dbReference>
<proteinExistence type="predicted"/>
<dbReference type="InterPro" id="IPR014710">
    <property type="entry name" value="RmlC-like_jellyroll"/>
</dbReference>
<dbReference type="OrthoDB" id="8442236at2"/>
<dbReference type="GO" id="GO:0051213">
    <property type="term" value="F:dioxygenase activity"/>
    <property type="evidence" value="ECO:0007669"/>
    <property type="project" value="UniProtKB-KW"/>
</dbReference>
<dbReference type="AlphaFoldDB" id="A0A132EJ42"/>
<dbReference type="RefSeq" id="WP_060241153.1">
    <property type="nucleotide sequence ID" value="NZ_LPJR01000025.1"/>
</dbReference>
<dbReference type="CDD" id="cd20297">
    <property type="entry name" value="cupin_HQDO_small"/>
    <property type="match status" value="1"/>
</dbReference>
<sequence length="164" mass="17952">MTDTAYHTVFGSLEHYRKGEIEITSGSARHYAFSNVFDIASRSAPYEKVVAGKNLEYVIEVLRTEGQSPWFACAHDEFAIQMDGEVQIEFVKLDSPLRAGQGTVGAGAQPAGRKMGHVILRNGHQALLPAGCAYRFTARKPGVALVQTMLGELSVEKWADICVH</sequence>
<accession>A0A132EJ42</accession>
<dbReference type="EMBL" id="LPJR01000025">
    <property type="protein sequence ID" value="KWF30965.1"/>
    <property type="molecule type" value="Genomic_DNA"/>
</dbReference>
<organism evidence="1 2">
    <name type="scientific">Burkholderia pseudomultivorans</name>
    <dbReference type="NCBI Taxonomy" id="1207504"/>
    <lineage>
        <taxon>Bacteria</taxon>
        <taxon>Pseudomonadati</taxon>
        <taxon>Pseudomonadota</taxon>
        <taxon>Betaproteobacteria</taxon>
        <taxon>Burkholderiales</taxon>
        <taxon>Burkholderiaceae</taxon>
        <taxon>Burkholderia</taxon>
        <taxon>Burkholderia cepacia complex</taxon>
    </lineage>
</organism>
<reference evidence="1 2" key="1">
    <citation type="submission" date="2015-11" db="EMBL/GenBank/DDBJ databases">
        <title>Expanding the genomic diversity of Burkholderia species for the development of highly accurate diagnostics.</title>
        <authorList>
            <person name="Sahl J."/>
            <person name="Keim P."/>
            <person name="Wagner D."/>
        </authorList>
    </citation>
    <scope>NUCLEOTIDE SEQUENCE [LARGE SCALE GENOMIC DNA]</scope>
    <source>
        <strain evidence="1 2">MSMB368WGS</strain>
    </source>
</reference>